<reference evidence="1 2" key="1">
    <citation type="submission" date="2019-12" db="EMBL/GenBank/DDBJ databases">
        <authorList>
            <person name="Alioto T."/>
            <person name="Alioto T."/>
            <person name="Gomez Garrido J."/>
        </authorList>
    </citation>
    <scope>NUCLEOTIDE SEQUENCE [LARGE SCALE GENOMIC DNA]</scope>
</reference>
<gene>
    <name evidence="1" type="ORF">OLEA9_A060168</name>
</gene>
<sequence length="82" mass="8508">MSDRGLYCVTLTETSAAGAFGVVRGYDGNSGWCIGGKIGIEVVGAGGDGSDSDDEVEVLALVVDQDVATRVMVVVVVKVVWW</sequence>
<protein>
    <submittedName>
        <fullName evidence="1">Uncharacterized protein</fullName>
    </submittedName>
</protein>
<keyword evidence="2" id="KW-1185">Reference proteome</keyword>
<dbReference type="EMBL" id="CACTIH010009145">
    <property type="protein sequence ID" value="CAA3025908.1"/>
    <property type="molecule type" value="Genomic_DNA"/>
</dbReference>
<dbReference type="Gramene" id="OE9A060168T1">
    <property type="protein sequence ID" value="OE9A060168C1"/>
    <property type="gene ID" value="OE9A060168"/>
</dbReference>
<accession>A0A8S0V3V9</accession>
<dbReference type="AlphaFoldDB" id="A0A8S0V3V9"/>
<evidence type="ECO:0000313" key="1">
    <source>
        <dbReference type="EMBL" id="CAA3025908.1"/>
    </source>
</evidence>
<evidence type="ECO:0000313" key="2">
    <source>
        <dbReference type="Proteomes" id="UP000594638"/>
    </source>
</evidence>
<dbReference type="Proteomes" id="UP000594638">
    <property type="component" value="Unassembled WGS sequence"/>
</dbReference>
<name>A0A8S0V3V9_OLEEU</name>
<organism evidence="1 2">
    <name type="scientific">Olea europaea subsp. europaea</name>
    <dbReference type="NCBI Taxonomy" id="158383"/>
    <lineage>
        <taxon>Eukaryota</taxon>
        <taxon>Viridiplantae</taxon>
        <taxon>Streptophyta</taxon>
        <taxon>Embryophyta</taxon>
        <taxon>Tracheophyta</taxon>
        <taxon>Spermatophyta</taxon>
        <taxon>Magnoliopsida</taxon>
        <taxon>eudicotyledons</taxon>
        <taxon>Gunneridae</taxon>
        <taxon>Pentapetalae</taxon>
        <taxon>asterids</taxon>
        <taxon>lamiids</taxon>
        <taxon>Lamiales</taxon>
        <taxon>Oleaceae</taxon>
        <taxon>Oleeae</taxon>
        <taxon>Olea</taxon>
    </lineage>
</organism>
<proteinExistence type="predicted"/>
<comment type="caution">
    <text evidence="1">The sequence shown here is derived from an EMBL/GenBank/DDBJ whole genome shotgun (WGS) entry which is preliminary data.</text>
</comment>